<protein>
    <submittedName>
        <fullName evidence="1">Putative baseplate component</fullName>
    </submittedName>
</protein>
<reference evidence="1 2" key="1">
    <citation type="submission" date="2019-01" db="EMBL/GenBank/DDBJ databases">
        <title>Complete genome sequence of Pantoea phage vB_PagM_LIET2.</title>
        <authorList>
            <person name="Truncaite L."/>
            <person name="Simoliuniene M."/>
            <person name="Kazlauskas D."/>
            <person name="Meskys R."/>
            <person name="Simoliunas E."/>
        </authorList>
    </citation>
    <scope>NUCLEOTIDE SEQUENCE [LARGE SCALE GENOMIC DNA]</scope>
</reference>
<gene>
    <name evidence="1" type="ORF">LIET2_gp095</name>
</gene>
<accession>A0A411AW63</accession>
<evidence type="ECO:0000313" key="1">
    <source>
        <dbReference type="EMBL" id="QAX92347.1"/>
    </source>
</evidence>
<proteinExistence type="predicted"/>
<name>A0A411AW63_9CAUD</name>
<dbReference type="Proteomes" id="UP000289486">
    <property type="component" value="Segment"/>
</dbReference>
<sequence length="477" mass="48560">MAQTVLTASGFNRPTLAEVMKRIGDNLSIIIGPVNRDPDSGTGQLIGTFAEALGVNFETAEKVFLSRFVSSAEGSALDAIGEWMGMSRLGKTKTRVNAILYGTNGTTVPAGSTATYNNHLFGLSADVVISNSNTNDITIRFSATTANAGVRIGGIPYTTPGANKQPFEIATAVAALVNAAGTANGATNFTAAADGANIRIRSPNVSQGIVVSPEGAGAAIVTVGSPGLFTALEDGPIVVPANLLTTPVSAIIGWTGLNNPTAGATGSDRESDTAFRNRLTLTQGSGNGKATPDAIKAAMLQIPSVTSATVIVNNTLTPNSEGQPGKSYMVVVSGGLAQDIVQKIWDVGGAGIETYGTQQATAVDSSGNPHVIRYSTVQGQSVDVQVVVDALSTEEVVSTGLKQLIQGAVSNYFATLGLGDDVVPQRIFGYIYSATNGVIHMTIKAGPAGGAMTDGATPIDADRVATPNTITVTGSGV</sequence>
<evidence type="ECO:0000313" key="2">
    <source>
        <dbReference type="Proteomes" id="UP000289486"/>
    </source>
</evidence>
<keyword evidence="2" id="KW-1185">Reference proteome</keyword>
<organism evidence="1 2">
    <name type="scientific">Pantoea phage vB_PagM_LIET2</name>
    <dbReference type="NCBI Taxonomy" id="2508071"/>
    <lineage>
        <taxon>Viruses</taxon>
        <taxon>Duplodnaviria</taxon>
        <taxon>Heunggongvirae</taxon>
        <taxon>Uroviricota</taxon>
        <taxon>Caudoviricetes</taxon>
        <taxon>Lietduovirus</taxon>
        <taxon>Lietduovirus LIET2</taxon>
    </lineage>
</organism>
<dbReference type="EMBL" id="MK388689">
    <property type="protein sequence ID" value="QAX92347.1"/>
    <property type="molecule type" value="Genomic_DNA"/>
</dbReference>